<dbReference type="AlphaFoldDB" id="A0A4Y7Q1K0"/>
<keyword evidence="2" id="KW-1185">Reference proteome</keyword>
<dbReference type="Gene3D" id="1.20.1280.50">
    <property type="match status" value="1"/>
</dbReference>
<protein>
    <submittedName>
        <fullName evidence="1">Uncharacterized protein</fullName>
    </submittedName>
</protein>
<organism evidence="1 2">
    <name type="scientific">Rickenella mellea</name>
    <dbReference type="NCBI Taxonomy" id="50990"/>
    <lineage>
        <taxon>Eukaryota</taxon>
        <taxon>Fungi</taxon>
        <taxon>Dikarya</taxon>
        <taxon>Basidiomycota</taxon>
        <taxon>Agaricomycotina</taxon>
        <taxon>Agaricomycetes</taxon>
        <taxon>Hymenochaetales</taxon>
        <taxon>Rickenellaceae</taxon>
        <taxon>Rickenella</taxon>
    </lineage>
</organism>
<evidence type="ECO:0000313" key="2">
    <source>
        <dbReference type="Proteomes" id="UP000294933"/>
    </source>
</evidence>
<dbReference type="VEuPathDB" id="FungiDB:BD410DRAFT_308177"/>
<reference evidence="1 2" key="1">
    <citation type="submission" date="2018-06" db="EMBL/GenBank/DDBJ databases">
        <title>A transcriptomic atlas of mushroom development highlights an independent origin of complex multicellularity.</title>
        <authorList>
            <consortium name="DOE Joint Genome Institute"/>
            <person name="Krizsan K."/>
            <person name="Almasi E."/>
            <person name="Merenyi Z."/>
            <person name="Sahu N."/>
            <person name="Viragh M."/>
            <person name="Koszo T."/>
            <person name="Mondo S."/>
            <person name="Kiss B."/>
            <person name="Balint B."/>
            <person name="Kues U."/>
            <person name="Barry K."/>
            <person name="Hegedus J.C."/>
            <person name="Henrissat B."/>
            <person name="Johnson J."/>
            <person name="Lipzen A."/>
            <person name="Ohm R."/>
            <person name="Nagy I."/>
            <person name="Pangilinan J."/>
            <person name="Yan J."/>
            <person name="Xiong Y."/>
            <person name="Grigoriev I.V."/>
            <person name="Hibbett D.S."/>
            <person name="Nagy L.G."/>
        </authorList>
    </citation>
    <scope>NUCLEOTIDE SEQUENCE [LARGE SCALE GENOMIC DNA]</scope>
    <source>
        <strain evidence="1 2">SZMC22713</strain>
    </source>
</reference>
<dbReference type="STRING" id="50990.A0A4Y7Q1K0"/>
<dbReference type="EMBL" id="ML170182">
    <property type="protein sequence ID" value="TDL21211.1"/>
    <property type="molecule type" value="Genomic_DNA"/>
</dbReference>
<name>A0A4Y7Q1K0_9AGAM</name>
<dbReference type="Proteomes" id="UP000294933">
    <property type="component" value="Unassembled WGS sequence"/>
</dbReference>
<proteinExistence type="predicted"/>
<accession>A0A4Y7Q1K0</accession>
<gene>
    <name evidence="1" type="ORF">BD410DRAFT_308177</name>
</gene>
<sequence>MEGLDDLLNLLTRVKKNGWEDALPDDLCQNNYQQETCHPTHSRHLPTYLQEIEVARLCMKALNEAQRRLGKRLRRLRRLSKPLVLEDGIKRLPDDILAIIFEATRHFSGDGPNQFAVCLSHVSRRFRSVALATHLLWTTIRNNYGENQTREFISRSGRLDLDIKIPRKSGIELFLKDFLEELGMTDFSQLRHVTYLWPLEVSEFSMPRLSQAEGWGWLLPANDWFLSKFTHVEFHP</sequence>
<dbReference type="OrthoDB" id="2884925at2759"/>
<evidence type="ECO:0000313" key="1">
    <source>
        <dbReference type="EMBL" id="TDL21211.1"/>
    </source>
</evidence>